<evidence type="ECO:0000256" key="2">
    <source>
        <dbReference type="ARBA" id="ARBA00022741"/>
    </source>
</evidence>
<dbReference type="EMBL" id="BHXC01000006">
    <property type="protein sequence ID" value="GCB90005.1"/>
    <property type="molecule type" value="Genomic_DNA"/>
</dbReference>
<organism evidence="4 5">
    <name type="scientific">Streptomyces noursei</name>
    <name type="common">Streptomyces albulus</name>
    <dbReference type="NCBI Taxonomy" id="1971"/>
    <lineage>
        <taxon>Bacteria</taxon>
        <taxon>Bacillati</taxon>
        <taxon>Actinomycetota</taxon>
        <taxon>Actinomycetes</taxon>
        <taxon>Kitasatosporales</taxon>
        <taxon>Streptomycetaceae</taxon>
        <taxon>Streptomyces</taxon>
    </lineage>
</organism>
<dbReference type="Gene3D" id="3.40.50.20">
    <property type="match status" value="1"/>
</dbReference>
<dbReference type="Pfam" id="PF18603">
    <property type="entry name" value="LAL_C2"/>
    <property type="match status" value="1"/>
</dbReference>
<sequence length="419" mass="45256">MSVLILHTSTPNRKPHFARARQYGERLLLIVNGPTWEPEFVDRVVDAETSSIAETVAAARELAASESEPIEAVVSFVEHSVPAAAAVAAALDLPFISEQTAHIARNKFEMRTAFARHGSVPGPGFGLAHTLDEARQLGSDIGYPLVMKPLIGGGSMFVRRVNSAAELDEHFDMIRGGAWDGFDYDPLHQADRAKYGAALLLEGYVEGSEVSVESVVRDGETQVVAIHDKPLPMQGPFFQEVFFRTPSQLSPEIQDRIVELTAHAHEALGIRTAVTHTEFRIPANGEPVILETAARLGGLQVYTSVLTSTGVDMVDVILDVALNREPHLKGTGAARPTAFFGFFAEKAGVITAIHGVEEARATEGVVEVEVYKSVGDTVQESSHVGQAHGHVLFTADDPASLDARFNELRAMLRIDVAAQ</sequence>
<dbReference type="PROSITE" id="PS50975">
    <property type="entry name" value="ATP_GRASP"/>
    <property type="match status" value="1"/>
</dbReference>
<reference evidence="4 5" key="1">
    <citation type="journal article" date="2019" name="Microbiol. Resour. Announc.">
        <title>Draft Genome Sequence of the Most Traditional epsilon-Poly-l-Lysine Producer, Streptomyces albulus NBRC14147.</title>
        <authorList>
            <person name="Yamanaka K."/>
            <person name="Hamano Y."/>
        </authorList>
    </citation>
    <scope>NUCLEOTIDE SEQUENCE [LARGE SCALE GENOMIC DNA]</scope>
    <source>
        <strain evidence="4 5">NBRC 14147</strain>
    </source>
</reference>
<evidence type="ECO:0000256" key="1">
    <source>
        <dbReference type="ARBA" id="ARBA00022598"/>
    </source>
</evidence>
<dbReference type="Pfam" id="PF18130">
    <property type="entry name" value="ATPgrasp_N"/>
    <property type="match status" value="1"/>
</dbReference>
<dbReference type="GO" id="GO:0005524">
    <property type="term" value="F:ATP binding"/>
    <property type="evidence" value="ECO:0007669"/>
    <property type="project" value="UniProtKB-UniRule"/>
</dbReference>
<evidence type="ECO:0000313" key="4">
    <source>
        <dbReference type="EMBL" id="GCB90005.1"/>
    </source>
</evidence>
<dbReference type="STRING" id="68570.DC74_1868"/>
<dbReference type="InterPro" id="IPR011761">
    <property type="entry name" value="ATP-grasp"/>
</dbReference>
<dbReference type="RefSeq" id="WP_016571756.1">
    <property type="nucleotide sequence ID" value="NZ_BHXC01000006.1"/>
</dbReference>
<dbReference type="Pfam" id="PF13535">
    <property type="entry name" value="ATP-grasp_4"/>
    <property type="match status" value="1"/>
</dbReference>
<dbReference type="SUPFAM" id="SSF56059">
    <property type="entry name" value="Glutathione synthetase ATP-binding domain-like"/>
    <property type="match status" value="1"/>
</dbReference>
<dbReference type="InterPro" id="IPR040570">
    <property type="entry name" value="LAL_C2"/>
</dbReference>
<dbReference type="PANTHER" id="PTHR43585">
    <property type="entry name" value="FUMIPYRROLE BIOSYNTHESIS PROTEIN C"/>
    <property type="match status" value="1"/>
</dbReference>
<dbReference type="AlphaFoldDB" id="A0A059W3G1"/>
<accession>A0A059W3G1</accession>
<dbReference type="InterPro" id="IPR052032">
    <property type="entry name" value="ATP-dep_AA_Ligase"/>
</dbReference>
<name>A0A059W3G1_STRNR</name>
<dbReference type="InterPro" id="IPR041472">
    <property type="entry name" value="BL00235/CARNS1_N"/>
</dbReference>
<dbReference type="GO" id="GO:0016874">
    <property type="term" value="F:ligase activity"/>
    <property type="evidence" value="ECO:0007669"/>
    <property type="project" value="UniProtKB-KW"/>
</dbReference>
<keyword evidence="3" id="KW-0067">ATP-binding</keyword>
<proteinExistence type="predicted"/>
<protein>
    <submittedName>
        <fullName evidence="4">Carboxylase</fullName>
    </submittedName>
</protein>
<keyword evidence="2" id="KW-0547">Nucleotide-binding</keyword>
<keyword evidence="1" id="KW-0436">Ligase</keyword>
<dbReference type="eggNOG" id="COG0151">
    <property type="taxonomic scope" value="Bacteria"/>
</dbReference>
<comment type="caution">
    <text evidence="4">The sequence shown here is derived from an EMBL/GenBank/DDBJ whole genome shotgun (WGS) entry which is preliminary data.</text>
</comment>
<evidence type="ECO:0000256" key="3">
    <source>
        <dbReference type="ARBA" id="ARBA00022840"/>
    </source>
</evidence>
<dbReference type="PANTHER" id="PTHR43585:SF2">
    <property type="entry name" value="ATP-GRASP ENZYME FSQD"/>
    <property type="match status" value="1"/>
</dbReference>
<gene>
    <name evidence="4" type="ORF">SALB_02699</name>
</gene>
<dbReference type="Proteomes" id="UP000288351">
    <property type="component" value="Unassembled WGS sequence"/>
</dbReference>
<evidence type="ECO:0000313" key="5">
    <source>
        <dbReference type="Proteomes" id="UP000288351"/>
    </source>
</evidence>
<dbReference type="GO" id="GO:0046872">
    <property type="term" value="F:metal ion binding"/>
    <property type="evidence" value="ECO:0007669"/>
    <property type="project" value="InterPro"/>
</dbReference>
<dbReference type="Gene3D" id="3.30.470.20">
    <property type="entry name" value="ATP-grasp fold, B domain"/>
    <property type="match status" value="1"/>
</dbReference>